<evidence type="ECO:0000313" key="9">
    <source>
        <dbReference type="Proteomes" id="UP000735302"/>
    </source>
</evidence>
<feature type="compositionally biased region" description="Polar residues" evidence="6">
    <location>
        <begin position="1564"/>
        <end position="1580"/>
    </location>
</feature>
<dbReference type="EMBL" id="BLXT01004325">
    <property type="protein sequence ID" value="GFO11615.1"/>
    <property type="molecule type" value="Genomic_DNA"/>
</dbReference>
<keyword evidence="9" id="KW-1185">Reference proteome</keyword>
<accession>A0AAV4AWJ4</accession>
<feature type="compositionally biased region" description="Low complexity" evidence="6">
    <location>
        <begin position="1115"/>
        <end position="1126"/>
    </location>
</feature>
<dbReference type="PANTHER" id="PTHR14791">
    <property type="entry name" value="BOMB/KIRA PROTEINS"/>
    <property type="match status" value="1"/>
</dbReference>
<feature type="compositionally biased region" description="Low complexity" evidence="6">
    <location>
        <begin position="1547"/>
        <end position="1563"/>
    </location>
</feature>
<feature type="region of interest" description="Disordered" evidence="6">
    <location>
        <begin position="433"/>
        <end position="468"/>
    </location>
</feature>
<feature type="compositionally biased region" description="Basic and acidic residues" evidence="6">
    <location>
        <begin position="10"/>
        <end position="21"/>
    </location>
</feature>
<feature type="compositionally biased region" description="Low complexity" evidence="6">
    <location>
        <begin position="609"/>
        <end position="620"/>
    </location>
</feature>
<feature type="compositionally biased region" description="Low complexity" evidence="6">
    <location>
        <begin position="880"/>
        <end position="894"/>
    </location>
</feature>
<feature type="compositionally biased region" description="Polar residues" evidence="6">
    <location>
        <begin position="433"/>
        <end position="443"/>
    </location>
</feature>
<evidence type="ECO:0000256" key="5">
    <source>
        <dbReference type="SAM" id="Coils"/>
    </source>
</evidence>
<feature type="compositionally biased region" description="Low complexity" evidence="6">
    <location>
        <begin position="444"/>
        <end position="457"/>
    </location>
</feature>
<dbReference type="SUPFAM" id="SSF49562">
    <property type="entry name" value="C2 domain (Calcium/lipid-binding domain, CaLB)"/>
    <property type="match status" value="1"/>
</dbReference>
<comment type="subcellular location">
    <subcellularLocation>
        <location evidence="1">Cell membrane</location>
    </subcellularLocation>
</comment>
<feature type="region of interest" description="Disordered" evidence="6">
    <location>
        <begin position="1541"/>
        <end position="1592"/>
    </location>
</feature>
<keyword evidence="4" id="KW-0472">Membrane</keyword>
<dbReference type="InterPro" id="IPR035892">
    <property type="entry name" value="C2_domain_sf"/>
</dbReference>
<feature type="region of interest" description="Disordered" evidence="6">
    <location>
        <begin position="1093"/>
        <end position="1128"/>
    </location>
</feature>
<name>A0AAV4AWJ4_9GAST</name>
<feature type="compositionally biased region" description="Low complexity" evidence="6">
    <location>
        <begin position="572"/>
        <end position="582"/>
    </location>
</feature>
<evidence type="ECO:0000256" key="4">
    <source>
        <dbReference type="ARBA" id="ARBA00023136"/>
    </source>
</evidence>
<evidence type="ECO:0000256" key="6">
    <source>
        <dbReference type="SAM" id="MobiDB-lite"/>
    </source>
</evidence>
<dbReference type="SMART" id="SM00239">
    <property type="entry name" value="C2"/>
    <property type="match status" value="1"/>
</dbReference>
<feature type="region of interest" description="Disordered" evidence="6">
    <location>
        <begin position="328"/>
        <end position="416"/>
    </location>
</feature>
<feature type="region of interest" description="Disordered" evidence="6">
    <location>
        <begin position="566"/>
        <end position="633"/>
    </location>
</feature>
<evidence type="ECO:0000259" key="7">
    <source>
        <dbReference type="PROSITE" id="PS50004"/>
    </source>
</evidence>
<proteinExistence type="predicted"/>
<feature type="coiled-coil region" evidence="5">
    <location>
        <begin position="95"/>
        <end position="122"/>
    </location>
</feature>
<organism evidence="8 9">
    <name type="scientific">Plakobranchus ocellatus</name>
    <dbReference type="NCBI Taxonomy" id="259542"/>
    <lineage>
        <taxon>Eukaryota</taxon>
        <taxon>Metazoa</taxon>
        <taxon>Spiralia</taxon>
        <taxon>Lophotrochozoa</taxon>
        <taxon>Mollusca</taxon>
        <taxon>Gastropoda</taxon>
        <taxon>Heterobranchia</taxon>
        <taxon>Euthyneura</taxon>
        <taxon>Panpulmonata</taxon>
        <taxon>Sacoglossa</taxon>
        <taxon>Placobranchoidea</taxon>
        <taxon>Plakobranchidae</taxon>
        <taxon>Plakobranchus</taxon>
    </lineage>
</organism>
<feature type="region of interest" description="Disordered" evidence="6">
    <location>
        <begin position="1"/>
        <end position="21"/>
    </location>
</feature>
<dbReference type="InterPro" id="IPR000008">
    <property type="entry name" value="C2_dom"/>
</dbReference>
<feature type="compositionally biased region" description="Polar residues" evidence="6">
    <location>
        <begin position="1469"/>
        <end position="1486"/>
    </location>
</feature>
<dbReference type="Proteomes" id="UP000735302">
    <property type="component" value="Unassembled WGS sequence"/>
</dbReference>
<dbReference type="InterPro" id="IPR051105">
    <property type="entry name" value="WWC/KIBRA_Hippo_Reg"/>
</dbReference>
<comment type="caution">
    <text evidence="8">The sequence shown here is derived from an EMBL/GenBank/DDBJ whole genome shotgun (WGS) entry which is preliminary data.</text>
</comment>
<dbReference type="Gene3D" id="2.60.40.150">
    <property type="entry name" value="C2 domain"/>
    <property type="match status" value="1"/>
</dbReference>
<feature type="region of interest" description="Disordered" evidence="6">
    <location>
        <begin position="1346"/>
        <end position="1371"/>
    </location>
</feature>
<feature type="compositionally biased region" description="Low complexity" evidence="6">
    <location>
        <begin position="933"/>
        <end position="945"/>
    </location>
</feature>
<keyword evidence="3" id="KW-0677">Repeat</keyword>
<feature type="compositionally biased region" description="Low complexity" evidence="6">
    <location>
        <begin position="660"/>
        <end position="675"/>
    </location>
</feature>
<feature type="region of interest" description="Disordered" evidence="6">
    <location>
        <begin position="1385"/>
        <end position="1494"/>
    </location>
</feature>
<dbReference type="Pfam" id="PF00168">
    <property type="entry name" value="C2"/>
    <property type="match status" value="1"/>
</dbReference>
<gene>
    <name evidence="8" type="ORF">PoB_003812000</name>
</gene>
<keyword evidence="5" id="KW-0175">Coiled coil</keyword>
<keyword evidence="2" id="KW-1003">Cell membrane</keyword>
<evidence type="ECO:0000256" key="2">
    <source>
        <dbReference type="ARBA" id="ARBA00022475"/>
    </source>
</evidence>
<evidence type="ECO:0000256" key="3">
    <source>
        <dbReference type="ARBA" id="ARBA00022737"/>
    </source>
</evidence>
<dbReference type="Pfam" id="PF25802">
    <property type="entry name" value="WWC1"/>
    <property type="match status" value="1"/>
</dbReference>
<feature type="compositionally biased region" description="Polar residues" evidence="6">
    <location>
        <begin position="357"/>
        <end position="382"/>
    </location>
</feature>
<dbReference type="PANTHER" id="PTHR14791:SF29">
    <property type="entry name" value="PROTEIN KIBRA"/>
    <property type="match status" value="1"/>
</dbReference>
<evidence type="ECO:0000313" key="8">
    <source>
        <dbReference type="EMBL" id="GFO11615.1"/>
    </source>
</evidence>
<feature type="compositionally biased region" description="Polar residues" evidence="6">
    <location>
        <begin position="900"/>
        <end position="910"/>
    </location>
</feature>
<feature type="compositionally biased region" description="Polar residues" evidence="6">
    <location>
        <begin position="855"/>
        <end position="868"/>
    </location>
</feature>
<feature type="compositionally biased region" description="Low complexity" evidence="6">
    <location>
        <begin position="383"/>
        <end position="404"/>
    </location>
</feature>
<feature type="compositionally biased region" description="Polar residues" evidence="6">
    <location>
        <begin position="592"/>
        <end position="608"/>
    </location>
</feature>
<feature type="region of interest" description="Disordered" evidence="6">
    <location>
        <begin position="490"/>
        <end position="512"/>
    </location>
</feature>
<feature type="region of interest" description="Disordered" evidence="6">
    <location>
        <begin position="933"/>
        <end position="962"/>
    </location>
</feature>
<evidence type="ECO:0000256" key="1">
    <source>
        <dbReference type="ARBA" id="ARBA00004236"/>
    </source>
</evidence>
<protein>
    <submittedName>
        <fullName evidence="8">Protein wwc2</fullName>
    </submittedName>
</protein>
<feature type="compositionally biased region" description="Low complexity" evidence="6">
    <location>
        <begin position="1455"/>
        <end position="1468"/>
    </location>
</feature>
<reference evidence="8 9" key="1">
    <citation type="journal article" date="2021" name="Elife">
        <title>Chloroplast acquisition without the gene transfer in kleptoplastic sea slugs, Plakobranchus ocellatus.</title>
        <authorList>
            <person name="Maeda T."/>
            <person name="Takahashi S."/>
            <person name="Yoshida T."/>
            <person name="Shimamura S."/>
            <person name="Takaki Y."/>
            <person name="Nagai Y."/>
            <person name="Toyoda A."/>
            <person name="Suzuki Y."/>
            <person name="Arimoto A."/>
            <person name="Ishii H."/>
            <person name="Satoh N."/>
            <person name="Nishiyama T."/>
            <person name="Hasebe M."/>
            <person name="Maruyama T."/>
            <person name="Minagawa J."/>
            <person name="Obokata J."/>
            <person name="Shigenobu S."/>
        </authorList>
    </citation>
    <scope>NUCLEOTIDE SEQUENCE [LARGE SCALE GENOMIC DNA]</scope>
</reference>
<feature type="compositionally biased region" description="Polar residues" evidence="6">
    <location>
        <begin position="1419"/>
        <end position="1439"/>
    </location>
</feature>
<feature type="region of interest" description="Disordered" evidence="6">
    <location>
        <begin position="844"/>
        <end position="920"/>
    </location>
</feature>
<feature type="domain" description="C2" evidence="7">
    <location>
        <begin position="711"/>
        <end position="830"/>
    </location>
</feature>
<dbReference type="PROSITE" id="PS50004">
    <property type="entry name" value="C2"/>
    <property type="match status" value="1"/>
</dbReference>
<feature type="compositionally biased region" description="Basic residues" evidence="6">
    <location>
        <begin position="1093"/>
        <end position="1114"/>
    </location>
</feature>
<feature type="region of interest" description="Disordered" evidence="6">
    <location>
        <begin position="650"/>
        <end position="675"/>
    </location>
</feature>
<sequence>MFQFSSSGKFEGKRGRGRQREKIMDGLSTWLGPGKVSDILAAALAQIKEELLRRASGSSPDVSTLSLAQDKQDMASQTDLRGEFNLNQSRLFAEKTRMRLQYDEAHRKLEELKIRLANLEDRMVPGQPESDKDRLLLLQEKEQLLRELRSIDPKGRSEEEMASVRQRILKLESDLRHAQEFSNKQIQQRITLHDEKSAILHQLTETTKLTSYLESQLKSLSLSTLSVSSGSSLGSLGSLSAGSRGSLNSLSTMDIYGSSSVGGQMMAGEDGLDIYGPSLQDLHQRVEKLLQGHSMSPIQEAHSGVPVDQDMTEAATSNYIQAVLRGSQELNDPTSSTNSNISSSNGFTSSNAAATPNAHSSNAMSGGNLLPSSGASLPQQALSPSMPTTSSSSSSSPPHPSASSVYGLGGPPPTYEQHMNALEQRQLPLQPVLQSQHPQQVSVGCNGNLSNTNSTGGETSGPGLPPWSFGTTSLNDLNPSVANINSTDHSASLTHASVPPSDTNPQMSHQNNQNLPTLVEQSLPDLLSQNQMLSSFLNSVDKPSVVPDQQYLLSLLNQRHLEFTASPPSLPAPMAAQLQQQPSSPPSLTPLYSNGNTLTQTSAPTTPKSLNTSSSTLESSPPVDPNLLNNPTLVGTATNKQIQNVCEPALNPPLSPISESSSGVGNNLSGGNTRSVSAAVSDESVAGDSGVFEASVKRTGYIDKVLESNMESAQIQIKLKYEGLEKQLVVGIEQARNLAVLPFHKDSCVCIKAALLPSQAMCLETKPLHELKSPKFAEQFRMNLAEHKLFSKTLQVHVWSLSQAKGEECLGCAQVSLADFDPRSVSLRWYNVLSFRFMQQSDLKSGRSSSSSSSHNDNSTNQQKQRASSPGLAPDSKAWSGSTPRSRPSSTSSSSGGGNKLSTSTASYSRAKQKQSQDRVHKLLEASSAKLMQASSAVSDDQSSGGDSGGHRLLIRNSGKPHNAGIISLKEESSDESTIISSQTSTLTRNHCPEDMKNHMEGSQFFEDDVNAEDDDDEDDANEEGKDHAYDAMIQEVLDELADSVDNYDEDGEDDDFSESDFGGAIAGGAGMMVPMADKETNTEKGEYRLRETKRRGSHHHHHRHHHHHHHHPHSLQQQQQLQAQLRNSTIRRSQTFSPACRQQPPGYICKLNRSDSDGSMPLYKRTPFQRNTATRRSLRWKRTDGSIGLVPLPEKGSAHAQIPFRTSLDLELDLQASHTRLSHLYDEINRLRELKRTLETSKNKGELELPEWLSENEKFHRLLSMAERLQQHMPAGGSAEQPDLMSRQDRRAEHLMKKVTKDVQRMRQGTQQSRMFNFREKMAFVTSANMDVPVIPSEVLHPEGAGRRLEGFNDSSEMPSNFGGAQLSSSTASLSSSASSLVQVPCSSSRGAPEPGMLQNPCSLTGSSGRPAVPPISLLQQSNQVVLESGSGDDQTLRTLDPSDGIPPPPPYPSSLLSQLPVSSLQQKVSPSIGTIPHSESSPTKSLTAINNTSTSSSSSLSLLASSASSLPSTMLATGVQSATYKELVNTVKIVPAQGTGADNQLSRSSPAVSLSRSNSSAGNKANPANDSNTATSLSPFFMDSRVGEEV</sequence>
<dbReference type="InterPro" id="IPR057747">
    <property type="entry name" value="WWC1_hairpin"/>
</dbReference>
<feature type="compositionally biased region" description="Low complexity" evidence="6">
    <location>
        <begin position="334"/>
        <end position="355"/>
    </location>
</feature>